<dbReference type="SUPFAM" id="SSF53335">
    <property type="entry name" value="S-adenosyl-L-methionine-dependent methyltransferases"/>
    <property type="match status" value="1"/>
</dbReference>
<proteinExistence type="predicted"/>
<dbReference type="CDD" id="cd02440">
    <property type="entry name" value="AdoMet_MTases"/>
    <property type="match status" value="1"/>
</dbReference>
<reference evidence="3 4" key="1">
    <citation type="submission" date="2018-06" db="EMBL/GenBank/DDBJ databases">
        <title>Natronomonas sp. F16-60 a new haloarchaeon isolated from a solar saltern of Isla Cristina, Huelva, Spain.</title>
        <authorList>
            <person name="Duran-Viseras A."/>
            <person name="Sanchez-Porro C."/>
            <person name="Ventosa A."/>
        </authorList>
    </citation>
    <scope>NUCLEOTIDE SEQUENCE [LARGE SCALE GENOMIC DNA]</scope>
    <source>
        <strain evidence="3 4">F16-60</strain>
    </source>
</reference>
<organism evidence="3 4">
    <name type="scientific">Haloglomus irregulare</name>
    <dbReference type="NCBI Taxonomy" id="2234134"/>
    <lineage>
        <taxon>Archaea</taxon>
        <taxon>Methanobacteriati</taxon>
        <taxon>Methanobacteriota</taxon>
        <taxon>Stenosarchaea group</taxon>
        <taxon>Halobacteria</taxon>
        <taxon>Halobacteriales</taxon>
        <taxon>Natronomonadaceae</taxon>
        <taxon>Haloglomus</taxon>
    </lineage>
</organism>
<keyword evidence="4" id="KW-1185">Reference proteome</keyword>
<name>A0A554MXV6_9EURY</name>
<dbReference type="EMBL" id="QMDX01000009">
    <property type="protein sequence ID" value="TSD09967.1"/>
    <property type="molecule type" value="Genomic_DNA"/>
</dbReference>
<dbReference type="Gene3D" id="3.40.50.150">
    <property type="entry name" value="Vaccinia Virus protein VP39"/>
    <property type="match status" value="1"/>
</dbReference>
<dbReference type="Pfam" id="PF13649">
    <property type="entry name" value="Methyltransf_25"/>
    <property type="match status" value="1"/>
</dbReference>
<dbReference type="PANTHER" id="PTHR44068">
    <property type="entry name" value="ZGC:194242"/>
    <property type="match status" value="1"/>
</dbReference>
<dbReference type="InterPro" id="IPR050447">
    <property type="entry name" value="Erg6_SMT_methyltransf"/>
</dbReference>
<dbReference type="InParanoid" id="A0A554MXV6"/>
<evidence type="ECO:0000313" key="3">
    <source>
        <dbReference type="EMBL" id="TSD09967.1"/>
    </source>
</evidence>
<dbReference type="AlphaFoldDB" id="A0A554MXV6"/>
<evidence type="ECO:0000259" key="2">
    <source>
        <dbReference type="Pfam" id="PF13649"/>
    </source>
</evidence>
<accession>A0A554MXV6</accession>
<sequence length="336" mass="36355">MTASWTSVSGADPPRGDGTTADEETMYGWRVRSVRRALAKRDLSEGELTVEDLTALGHLDQYHYFGPAACDEAAHVLGVDDATATGDHPPRRVLDVGSGVGGPARYLAATTGCAVHGVELRQELVSLARELTERAGLADRVRYTVGDAAAVDLPADGYDHAIAWLVLLHLSDRGPALERMRRAVRPGGTVLVEDFTLGDPTPAQERALREVVDAPNVVERTALADEFRAAGFTDVLTCDLTDAWTAWTDARYDRFRERRAEFAAVHGSETYESRASFYRTVRDLFADGAVEGVRVTARVPPTTGTAAAEPLPLRDRADSRLGERDLTGILEGARAN</sequence>
<dbReference type="PANTHER" id="PTHR44068:SF11">
    <property type="entry name" value="GERANYL DIPHOSPHATE 2-C-METHYLTRANSFERASE"/>
    <property type="match status" value="1"/>
</dbReference>
<evidence type="ECO:0000256" key="1">
    <source>
        <dbReference type="SAM" id="MobiDB-lite"/>
    </source>
</evidence>
<dbReference type="InterPro" id="IPR029063">
    <property type="entry name" value="SAM-dependent_MTases_sf"/>
</dbReference>
<evidence type="ECO:0000313" key="4">
    <source>
        <dbReference type="Proteomes" id="UP000319894"/>
    </source>
</evidence>
<protein>
    <recommendedName>
        <fullName evidence="2">Methyltransferase domain-containing protein</fullName>
    </recommendedName>
</protein>
<comment type="caution">
    <text evidence="3">The sequence shown here is derived from an EMBL/GenBank/DDBJ whole genome shotgun (WGS) entry which is preliminary data.</text>
</comment>
<feature type="region of interest" description="Disordered" evidence="1">
    <location>
        <begin position="1"/>
        <end position="24"/>
    </location>
</feature>
<dbReference type="GO" id="GO:0008757">
    <property type="term" value="F:S-adenosylmethionine-dependent methyltransferase activity"/>
    <property type="evidence" value="ECO:0007669"/>
    <property type="project" value="InterPro"/>
</dbReference>
<dbReference type="Proteomes" id="UP000319894">
    <property type="component" value="Unassembled WGS sequence"/>
</dbReference>
<gene>
    <name evidence="3" type="ORF">DP107_13330</name>
</gene>
<feature type="domain" description="Methyltransferase" evidence="2">
    <location>
        <begin position="93"/>
        <end position="188"/>
    </location>
</feature>
<dbReference type="InterPro" id="IPR041698">
    <property type="entry name" value="Methyltransf_25"/>
</dbReference>